<sequence length="83" mass="9294">MLRQVQVTGTEYGPTSALWAQLEHSSNWNIDQLVGAEQQLLQQALVVPLWTQSRSLLVQPGVSGLVFRPFGPVLDLTWTEFSK</sequence>
<dbReference type="AlphaFoldDB" id="J9G0D9"/>
<name>J9G0D9_9ZZZZ</name>
<accession>J9G0D9</accession>
<organism evidence="1">
    <name type="scientific">gut metagenome</name>
    <dbReference type="NCBI Taxonomy" id="749906"/>
    <lineage>
        <taxon>unclassified sequences</taxon>
        <taxon>metagenomes</taxon>
        <taxon>organismal metagenomes</taxon>
    </lineage>
</organism>
<dbReference type="EMBL" id="AMCI01005910">
    <property type="protein sequence ID" value="EJW95267.1"/>
    <property type="molecule type" value="Genomic_DNA"/>
</dbReference>
<comment type="caution">
    <text evidence="1">The sequence shown here is derived from an EMBL/GenBank/DDBJ whole genome shotgun (WGS) entry which is preliminary data.</text>
</comment>
<proteinExistence type="predicted"/>
<gene>
    <name evidence="1" type="ORF">EVA_16625</name>
</gene>
<reference evidence="1" key="1">
    <citation type="journal article" date="2012" name="PLoS ONE">
        <title>Gene sets for utilization of primary and secondary nutrition supplies in the distal gut of endangered iberian lynx.</title>
        <authorList>
            <person name="Alcaide M."/>
            <person name="Messina E."/>
            <person name="Richter M."/>
            <person name="Bargiela R."/>
            <person name="Peplies J."/>
            <person name="Huws S.A."/>
            <person name="Newbold C.J."/>
            <person name="Golyshin P.N."/>
            <person name="Simon M.A."/>
            <person name="Lopez G."/>
            <person name="Yakimov M.M."/>
            <person name="Ferrer M."/>
        </authorList>
    </citation>
    <scope>NUCLEOTIDE SEQUENCE</scope>
</reference>
<evidence type="ECO:0000313" key="1">
    <source>
        <dbReference type="EMBL" id="EJW95267.1"/>
    </source>
</evidence>
<protein>
    <submittedName>
        <fullName evidence="1">Uncharacterized protein</fullName>
    </submittedName>
</protein>